<dbReference type="Gene3D" id="3.40.1090.10">
    <property type="entry name" value="Cytosolic phospholipase A2 catalytic domain"/>
    <property type="match status" value="1"/>
</dbReference>
<feature type="active site" description="Nucleophile" evidence="4">
    <location>
        <position position="103"/>
    </location>
</feature>
<proteinExistence type="predicted"/>
<organism evidence="6 7">
    <name type="scientific">Thiomicrorhabdus heinhorstiae</name>
    <dbReference type="NCBI Taxonomy" id="2748010"/>
    <lineage>
        <taxon>Bacteria</taxon>
        <taxon>Pseudomonadati</taxon>
        <taxon>Pseudomonadota</taxon>
        <taxon>Gammaproteobacteria</taxon>
        <taxon>Thiotrichales</taxon>
        <taxon>Piscirickettsiaceae</taxon>
        <taxon>Thiomicrorhabdus</taxon>
    </lineage>
</organism>
<dbReference type="Pfam" id="PF01734">
    <property type="entry name" value="Patatin"/>
    <property type="match status" value="1"/>
</dbReference>
<dbReference type="RefSeq" id="WP_185977882.1">
    <property type="nucleotide sequence ID" value="NZ_JACBGI020000006.1"/>
</dbReference>
<gene>
    <name evidence="6" type="ORF">H8792_005215</name>
</gene>
<dbReference type="SUPFAM" id="SSF52151">
    <property type="entry name" value="FabD/lysophospholipase-like"/>
    <property type="match status" value="1"/>
</dbReference>
<evidence type="ECO:0000259" key="5">
    <source>
        <dbReference type="PROSITE" id="PS51635"/>
    </source>
</evidence>
<keyword evidence="7" id="KW-1185">Reference proteome</keyword>
<dbReference type="InterPro" id="IPR016035">
    <property type="entry name" value="Acyl_Trfase/lysoPLipase"/>
</dbReference>
<feature type="domain" description="PNPLA" evidence="5">
    <location>
        <begin position="58"/>
        <end position="293"/>
    </location>
</feature>
<evidence type="ECO:0000256" key="3">
    <source>
        <dbReference type="ARBA" id="ARBA00023098"/>
    </source>
</evidence>
<reference evidence="6 7" key="1">
    <citation type="submission" date="2020-06" db="EMBL/GenBank/DDBJ databases">
        <authorList>
            <person name="Scott K."/>
        </authorList>
    </citation>
    <scope>NUCLEOTIDE SEQUENCE [LARGE SCALE GENOMIC DNA]</scope>
    <source>
        <strain evidence="6 7">HH1</strain>
    </source>
</reference>
<keyword evidence="3 4" id="KW-0443">Lipid metabolism</keyword>
<comment type="caution">
    <text evidence="6">The sequence shown here is derived from an EMBL/GenBank/DDBJ whole genome shotgun (WGS) entry which is preliminary data.</text>
</comment>
<dbReference type="Proteomes" id="UP001193680">
    <property type="component" value="Unassembled WGS sequence"/>
</dbReference>
<dbReference type="InterPro" id="IPR050301">
    <property type="entry name" value="NTE"/>
</dbReference>
<dbReference type="PANTHER" id="PTHR14226">
    <property type="entry name" value="NEUROPATHY TARGET ESTERASE/SWISS CHEESE D.MELANOGASTER"/>
    <property type="match status" value="1"/>
</dbReference>
<evidence type="ECO:0000256" key="2">
    <source>
        <dbReference type="ARBA" id="ARBA00022963"/>
    </source>
</evidence>
<dbReference type="PANTHER" id="PTHR14226:SF78">
    <property type="entry name" value="SLR0060 PROTEIN"/>
    <property type="match status" value="1"/>
</dbReference>
<keyword evidence="2 4" id="KW-0442">Lipid degradation</keyword>
<keyword evidence="1 4" id="KW-0378">Hydrolase</keyword>
<evidence type="ECO:0000256" key="4">
    <source>
        <dbReference type="PROSITE-ProRule" id="PRU01161"/>
    </source>
</evidence>
<evidence type="ECO:0000256" key="1">
    <source>
        <dbReference type="ARBA" id="ARBA00022801"/>
    </source>
</evidence>
<evidence type="ECO:0000313" key="7">
    <source>
        <dbReference type="Proteomes" id="UP001193680"/>
    </source>
</evidence>
<comment type="caution">
    <text evidence="4">Lacks conserved residue(s) required for the propagation of feature annotation.</text>
</comment>
<name>A0ABS0BV77_9GAMM</name>
<dbReference type="PROSITE" id="PS51635">
    <property type="entry name" value="PNPLA"/>
    <property type="match status" value="1"/>
</dbReference>
<feature type="short sequence motif" description="DGA/G" evidence="4">
    <location>
        <begin position="280"/>
        <end position="282"/>
    </location>
</feature>
<reference evidence="6 7" key="2">
    <citation type="submission" date="2020-11" db="EMBL/GenBank/DDBJ databases">
        <title>Sulfur oxidizing isolate from Hospital Hole Sinkhole.</title>
        <authorList>
            <person name="Scott K.M."/>
        </authorList>
    </citation>
    <scope>NUCLEOTIDE SEQUENCE [LARGE SCALE GENOMIC DNA]</scope>
    <source>
        <strain evidence="6 7">HH1</strain>
    </source>
</reference>
<dbReference type="PROSITE" id="PS51257">
    <property type="entry name" value="PROKAR_LIPOPROTEIN"/>
    <property type="match status" value="1"/>
</dbReference>
<evidence type="ECO:0000313" key="6">
    <source>
        <dbReference type="EMBL" id="MBF6057735.1"/>
    </source>
</evidence>
<dbReference type="EMBL" id="JACBGI020000006">
    <property type="protein sequence ID" value="MBF6057735.1"/>
    <property type="molecule type" value="Genomic_DNA"/>
</dbReference>
<protein>
    <submittedName>
        <fullName evidence="6">Patatin-like phospholipase family protein</fullName>
    </submittedName>
</protein>
<feature type="active site" description="Proton acceptor" evidence="4">
    <location>
        <position position="280"/>
    </location>
</feature>
<dbReference type="InterPro" id="IPR002641">
    <property type="entry name" value="PNPLA_dom"/>
</dbReference>
<accession>A0ABS0BV77</accession>
<sequence length="441" mass="48922">MKPLLWVMGLSYMLLIGGCTTYGAISNPKTPESAATTGDYSITSTIRQKEPGKITLLLSFSGGGSRAAALSYGVLKALRDIPSSLEKGAPSLLSEVDLISAVSGGSFTAAYYALNGAATFQNFEPDFLNQDIEDNLITKLLYPSLWFSDLGRTDVATQLYEESVFKGATFGDLKKRKNAPLVLINASDLSNGVRFSFVQEYFDLLCSDLSSYPIARAVTASSSVPILFNPVVVENYKGCKPDNLLIKDTPLHSRQLEETRQGLLTYVREKRRHRYLHLVDGGITDNLGLRAIYDFMELAGGPKAMTKLLNRTPSDKLVVIVVNASTQSASDMGRSNLNPSIETSLNAMTDIQLHRYNATTLELFDQAMQTWSSQLSTKYRKVTPYFIELNFKQLENESQRQFFNAIPTGFYLTEEQKQQLIKAGGELLKEHPKLRQLLQDL</sequence>